<dbReference type="PANTHER" id="PTHR24363:SF0">
    <property type="entry name" value="SERINE_THREONINE KINASE LIKE DOMAIN CONTAINING 1"/>
    <property type="match status" value="1"/>
</dbReference>
<sequence>MKNGEIIRERYRIQHMLGKGGMGITYKALDLETNQPVALKQLYFSHLQDWKMLELFEREAKVLQHIDHPNIPDYIEYFSIESDTDVQFYLVQEYIEGMSLQQVIEEGWRGPEADIIDIFRQLVAILEYLHTLQPPVIHRDITPKNIIVSSVNRSEKRSGFEVFLVDFGAVQDHIRTTLHGGATMIGSYGYVPLEQFNGKAVPASDYYALGATLLFMLTHQHPGDFETEDLRPKFRESVNISPQLADVLDGLLEPSPEKRLASSKAIEAVLSRKPTVLPKKGKIPSLPYGTKIKKIQRDPQHIRLHIPGKFNFMSLFMMGFSIFWLSFITFWTISAAIGSIIFALFSIPFWIIGIGIFSASLYMMFGRTVLDLTPEWVQLRYKLFGLGYSKRVPTSSIDKIQIEDRYTQNNQPVKGLCLCAGANTLKFGSNLSQPEQEWIINEVETYVLKHTPS</sequence>
<dbReference type="InterPro" id="IPR008266">
    <property type="entry name" value="Tyr_kinase_AS"/>
</dbReference>
<evidence type="ECO:0000313" key="13">
    <source>
        <dbReference type="Proteomes" id="UP000230821"/>
    </source>
</evidence>
<accession>A0A2G6KHT0</accession>
<dbReference type="GO" id="GO:0005524">
    <property type="term" value="F:ATP binding"/>
    <property type="evidence" value="ECO:0007669"/>
    <property type="project" value="UniProtKB-UniRule"/>
</dbReference>
<dbReference type="InterPro" id="IPR011009">
    <property type="entry name" value="Kinase-like_dom_sf"/>
</dbReference>
<evidence type="ECO:0000256" key="10">
    <source>
        <dbReference type="SAM" id="Phobius"/>
    </source>
</evidence>
<evidence type="ECO:0000256" key="8">
    <source>
        <dbReference type="ARBA" id="ARBA00048679"/>
    </source>
</evidence>
<dbReference type="Gene3D" id="1.10.510.10">
    <property type="entry name" value="Transferase(Phosphotransferase) domain 1"/>
    <property type="match status" value="1"/>
</dbReference>
<comment type="catalytic activity">
    <reaction evidence="8">
        <text>L-seryl-[protein] + ATP = O-phospho-L-seryl-[protein] + ADP + H(+)</text>
        <dbReference type="Rhea" id="RHEA:17989"/>
        <dbReference type="Rhea" id="RHEA-COMP:9863"/>
        <dbReference type="Rhea" id="RHEA-COMP:11604"/>
        <dbReference type="ChEBI" id="CHEBI:15378"/>
        <dbReference type="ChEBI" id="CHEBI:29999"/>
        <dbReference type="ChEBI" id="CHEBI:30616"/>
        <dbReference type="ChEBI" id="CHEBI:83421"/>
        <dbReference type="ChEBI" id="CHEBI:456216"/>
        <dbReference type="EC" id="2.7.11.1"/>
    </reaction>
</comment>
<name>A0A2G6KHT0_9BACT</name>
<dbReference type="CDD" id="cd14014">
    <property type="entry name" value="STKc_PknB_like"/>
    <property type="match status" value="1"/>
</dbReference>
<dbReference type="PANTHER" id="PTHR24363">
    <property type="entry name" value="SERINE/THREONINE PROTEIN KINASE"/>
    <property type="match status" value="1"/>
</dbReference>
<feature type="binding site" evidence="9">
    <location>
        <position position="40"/>
    </location>
    <ligand>
        <name>ATP</name>
        <dbReference type="ChEBI" id="CHEBI:30616"/>
    </ligand>
</feature>
<dbReference type="PROSITE" id="PS50011">
    <property type="entry name" value="PROTEIN_KINASE_DOM"/>
    <property type="match status" value="1"/>
</dbReference>
<evidence type="ECO:0000256" key="1">
    <source>
        <dbReference type="ARBA" id="ARBA00012513"/>
    </source>
</evidence>
<evidence type="ECO:0000256" key="3">
    <source>
        <dbReference type="ARBA" id="ARBA00022679"/>
    </source>
</evidence>
<keyword evidence="5 12" id="KW-0418">Kinase</keyword>
<evidence type="ECO:0000256" key="9">
    <source>
        <dbReference type="PROSITE-ProRule" id="PRU10141"/>
    </source>
</evidence>
<keyword evidence="10" id="KW-0812">Transmembrane</keyword>
<dbReference type="GO" id="GO:0004674">
    <property type="term" value="F:protein serine/threonine kinase activity"/>
    <property type="evidence" value="ECO:0007669"/>
    <property type="project" value="UniProtKB-KW"/>
</dbReference>
<dbReference type="SUPFAM" id="SSF56112">
    <property type="entry name" value="Protein kinase-like (PK-like)"/>
    <property type="match status" value="1"/>
</dbReference>
<dbReference type="Pfam" id="PF00069">
    <property type="entry name" value="Pkinase"/>
    <property type="match status" value="1"/>
</dbReference>
<keyword evidence="6 9" id="KW-0067">ATP-binding</keyword>
<dbReference type="EMBL" id="PDSK01000055">
    <property type="protein sequence ID" value="PIE35195.1"/>
    <property type="molecule type" value="Genomic_DNA"/>
</dbReference>
<dbReference type="InterPro" id="IPR017441">
    <property type="entry name" value="Protein_kinase_ATP_BS"/>
</dbReference>
<evidence type="ECO:0000256" key="4">
    <source>
        <dbReference type="ARBA" id="ARBA00022741"/>
    </source>
</evidence>
<gene>
    <name evidence="12" type="ORF">CSA56_05170</name>
</gene>
<evidence type="ECO:0000259" key="11">
    <source>
        <dbReference type="PROSITE" id="PS50011"/>
    </source>
</evidence>
<keyword evidence="4 9" id="KW-0547">Nucleotide-binding</keyword>
<keyword evidence="10" id="KW-0472">Membrane</keyword>
<keyword evidence="10" id="KW-1133">Transmembrane helix</keyword>
<comment type="catalytic activity">
    <reaction evidence="7">
        <text>L-threonyl-[protein] + ATP = O-phospho-L-threonyl-[protein] + ADP + H(+)</text>
        <dbReference type="Rhea" id="RHEA:46608"/>
        <dbReference type="Rhea" id="RHEA-COMP:11060"/>
        <dbReference type="Rhea" id="RHEA-COMP:11605"/>
        <dbReference type="ChEBI" id="CHEBI:15378"/>
        <dbReference type="ChEBI" id="CHEBI:30013"/>
        <dbReference type="ChEBI" id="CHEBI:30616"/>
        <dbReference type="ChEBI" id="CHEBI:61977"/>
        <dbReference type="ChEBI" id="CHEBI:456216"/>
        <dbReference type="EC" id="2.7.11.1"/>
    </reaction>
</comment>
<feature type="transmembrane region" description="Helical" evidence="10">
    <location>
        <begin position="310"/>
        <end position="333"/>
    </location>
</feature>
<evidence type="ECO:0000256" key="5">
    <source>
        <dbReference type="ARBA" id="ARBA00022777"/>
    </source>
</evidence>
<dbReference type="EC" id="2.7.11.1" evidence="1"/>
<feature type="transmembrane region" description="Helical" evidence="10">
    <location>
        <begin position="339"/>
        <end position="362"/>
    </location>
</feature>
<proteinExistence type="predicted"/>
<dbReference type="PROSITE" id="PS00109">
    <property type="entry name" value="PROTEIN_KINASE_TYR"/>
    <property type="match status" value="1"/>
</dbReference>
<keyword evidence="3" id="KW-0808">Transferase</keyword>
<reference evidence="12 13" key="1">
    <citation type="submission" date="2017-10" db="EMBL/GenBank/DDBJ databases">
        <title>Novel microbial diversity and functional potential in the marine mammal oral microbiome.</title>
        <authorList>
            <person name="Dudek N.K."/>
            <person name="Sun C.L."/>
            <person name="Burstein D."/>
            <person name="Kantor R.S."/>
            <person name="Aliaga Goltsman D.S."/>
            <person name="Bik E.M."/>
            <person name="Thomas B.C."/>
            <person name="Banfield J.F."/>
            <person name="Relman D.A."/>
        </authorList>
    </citation>
    <scope>NUCLEOTIDE SEQUENCE [LARGE SCALE GENOMIC DNA]</scope>
    <source>
        <strain evidence="12">DOLJORAL78_47_16</strain>
    </source>
</reference>
<dbReference type="AlphaFoldDB" id="A0A2G6KHT0"/>
<dbReference type="PROSITE" id="PS00107">
    <property type="entry name" value="PROTEIN_KINASE_ATP"/>
    <property type="match status" value="1"/>
</dbReference>
<dbReference type="InterPro" id="IPR000719">
    <property type="entry name" value="Prot_kinase_dom"/>
</dbReference>
<evidence type="ECO:0000256" key="6">
    <source>
        <dbReference type="ARBA" id="ARBA00022840"/>
    </source>
</evidence>
<comment type="caution">
    <text evidence="12">The sequence shown here is derived from an EMBL/GenBank/DDBJ whole genome shotgun (WGS) entry which is preliminary data.</text>
</comment>
<keyword evidence="2 12" id="KW-0723">Serine/threonine-protein kinase</keyword>
<protein>
    <recommendedName>
        <fullName evidence="1">non-specific serine/threonine protein kinase</fullName>
        <ecNumber evidence="1">2.7.11.1</ecNumber>
    </recommendedName>
</protein>
<dbReference type="Proteomes" id="UP000230821">
    <property type="component" value="Unassembled WGS sequence"/>
</dbReference>
<organism evidence="12 13">
    <name type="scientific">candidate division KSB3 bacterium</name>
    <dbReference type="NCBI Taxonomy" id="2044937"/>
    <lineage>
        <taxon>Bacteria</taxon>
        <taxon>candidate division KSB3</taxon>
    </lineage>
</organism>
<feature type="domain" description="Protein kinase" evidence="11">
    <location>
        <begin position="11"/>
        <end position="276"/>
    </location>
</feature>
<evidence type="ECO:0000256" key="7">
    <source>
        <dbReference type="ARBA" id="ARBA00047899"/>
    </source>
</evidence>
<evidence type="ECO:0000256" key="2">
    <source>
        <dbReference type="ARBA" id="ARBA00022527"/>
    </source>
</evidence>
<evidence type="ECO:0000313" key="12">
    <source>
        <dbReference type="EMBL" id="PIE35195.1"/>
    </source>
</evidence>